<reference evidence="3 4" key="1">
    <citation type="journal article" date="2019" name="Emerg. Microbes Infect.">
        <title>Comprehensive subspecies identification of 175 nontuberculous mycobacteria species based on 7547 genomic profiles.</title>
        <authorList>
            <person name="Matsumoto Y."/>
            <person name="Kinjo T."/>
            <person name="Motooka D."/>
            <person name="Nabeya D."/>
            <person name="Jung N."/>
            <person name="Uechi K."/>
            <person name="Horii T."/>
            <person name="Iida T."/>
            <person name="Fujita J."/>
            <person name="Nakamura S."/>
        </authorList>
    </citation>
    <scope>NUCLEOTIDE SEQUENCE [LARGE SCALE GENOMIC DNA]</scope>
    <source>
        <strain evidence="3 4">JCM 6377</strain>
    </source>
</reference>
<feature type="region of interest" description="Disordered" evidence="1">
    <location>
        <begin position="404"/>
        <end position="454"/>
    </location>
</feature>
<dbReference type="AlphaFoldDB" id="A0A7I9VU23"/>
<evidence type="ECO:0000259" key="2">
    <source>
        <dbReference type="Pfam" id="PF22483"/>
    </source>
</evidence>
<organism evidence="3 4">
    <name type="scientific">Mycolicibacterium agri</name>
    <name type="common">Mycobacterium agri</name>
    <dbReference type="NCBI Taxonomy" id="36811"/>
    <lineage>
        <taxon>Bacteria</taxon>
        <taxon>Bacillati</taxon>
        <taxon>Actinomycetota</taxon>
        <taxon>Actinomycetes</taxon>
        <taxon>Mycobacteriales</taxon>
        <taxon>Mycobacteriaceae</taxon>
        <taxon>Mycolicibacterium</taxon>
    </lineage>
</organism>
<dbReference type="PANTHER" id="PTHR35004:SF7">
    <property type="entry name" value="INTEGRASE PROTEIN"/>
    <property type="match status" value="1"/>
</dbReference>
<name>A0A7I9VU23_MYCAG</name>
<dbReference type="Pfam" id="PF22483">
    <property type="entry name" value="Mu-transpos_C_2"/>
    <property type="match status" value="1"/>
</dbReference>
<feature type="domain" description="Transposase for insertion sequence element IS21-like C-terminal" evidence="2">
    <location>
        <begin position="314"/>
        <end position="384"/>
    </location>
</feature>
<evidence type="ECO:0000256" key="1">
    <source>
        <dbReference type="SAM" id="MobiDB-lite"/>
    </source>
</evidence>
<dbReference type="Proteomes" id="UP000465302">
    <property type="component" value="Unassembled WGS sequence"/>
</dbReference>
<accession>A0A7I9VU23</accession>
<sequence length="502" mass="56025">MEDRMEQFAAIRRDSRVEGLSIRELATKYRVHRRTVRQALADPVPPPRKTPARSSPKLDPFKAAIDAMLWADTTAPRKQRHTARRILHRLIEEHDAGEELSYSTVRDYVRIRRAQVDVEAGRRVEVFVPQEHPPGAEAEVDFGEVWVLAGVKTRCHMFVFWLAHSGKAIHRVYPTQGQEAFLEGHIEAFTAIGGIPTRHIRYDNLTSAVASVLHGTTDRRRTENQRWILFRSHFGFDAFYCQPGIAGAHEGGVEGEVGRFRRNRLSPMPEVDSLAELNERIRGWEAEDDDRRIADRIRTVGEDFATEQPLLAPLPVEPFDPGLVLTPRVDRSSLITVRMVKYSVPVRFIGRKVRVSLRANEVVVFDGRTPIAAHPRIAARTGTSVQLDHYLEVLKIKPGAFPGSSALLPPGPPERSPPLTKRSGQQHGASTATPHPRTHRRPAAAPQHDRGRRGRGIAAALKVGAVSADVVALEARRHARVGPIRAVTFLLTPLHPSIGLSV</sequence>
<proteinExistence type="predicted"/>
<evidence type="ECO:0000313" key="3">
    <source>
        <dbReference type="EMBL" id="GFG48737.1"/>
    </source>
</evidence>
<dbReference type="PANTHER" id="PTHR35004">
    <property type="entry name" value="TRANSPOSASE RV3428C-RELATED"/>
    <property type="match status" value="1"/>
</dbReference>
<protein>
    <recommendedName>
        <fullName evidence="2">Transposase for insertion sequence element IS21-like C-terminal domain-containing protein</fullName>
    </recommendedName>
</protein>
<dbReference type="NCBIfam" id="NF033546">
    <property type="entry name" value="transpos_IS21"/>
    <property type="match status" value="1"/>
</dbReference>
<evidence type="ECO:0000313" key="4">
    <source>
        <dbReference type="Proteomes" id="UP000465302"/>
    </source>
</evidence>
<gene>
    <name evidence="3" type="ORF">MAGR_01780</name>
</gene>
<dbReference type="EMBL" id="BLKS01000001">
    <property type="protein sequence ID" value="GFG48737.1"/>
    <property type="molecule type" value="Genomic_DNA"/>
</dbReference>
<dbReference type="InterPro" id="IPR054353">
    <property type="entry name" value="IstA-like_C"/>
</dbReference>
<feature type="compositionally biased region" description="Polar residues" evidence="1">
    <location>
        <begin position="422"/>
        <end position="433"/>
    </location>
</feature>
<comment type="caution">
    <text evidence="3">The sequence shown here is derived from an EMBL/GenBank/DDBJ whole genome shotgun (WGS) entry which is preliminary data.</text>
</comment>